<dbReference type="AlphaFoldDB" id="A0A9Q0EPY8"/>
<name>A0A9Q0EPY8_9TELE</name>
<dbReference type="EMBL" id="JANIIK010000037">
    <property type="protein sequence ID" value="KAJ3611149.1"/>
    <property type="molecule type" value="Genomic_DNA"/>
</dbReference>
<dbReference type="Proteomes" id="UP001148018">
    <property type="component" value="Unassembled WGS sequence"/>
</dbReference>
<proteinExistence type="predicted"/>
<evidence type="ECO:0000313" key="2">
    <source>
        <dbReference type="EMBL" id="KAJ3611149.1"/>
    </source>
</evidence>
<evidence type="ECO:0000313" key="3">
    <source>
        <dbReference type="Proteomes" id="UP001148018"/>
    </source>
</evidence>
<comment type="caution">
    <text evidence="2">The sequence shown here is derived from an EMBL/GenBank/DDBJ whole genome shotgun (WGS) entry which is preliminary data.</text>
</comment>
<organism evidence="2 3">
    <name type="scientific">Muraenolepis orangiensis</name>
    <name type="common">Patagonian moray cod</name>
    <dbReference type="NCBI Taxonomy" id="630683"/>
    <lineage>
        <taxon>Eukaryota</taxon>
        <taxon>Metazoa</taxon>
        <taxon>Chordata</taxon>
        <taxon>Craniata</taxon>
        <taxon>Vertebrata</taxon>
        <taxon>Euteleostomi</taxon>
        <taxon>Actinopterygii</taxon>
        <taxon>Neopterygii</taxon>
        <taxon>Teleostei</taxon>
        <taxon>Neoteleostei</taxon>
        <taxon>Acanthomorphata</taxon>
        <taxon>Zeiogadaria</taxon>
        <taxon>Gadariae</taxon>
        <taxon>Gadiformes</taxon>
        <taxon>Muraenolepidoidei</taxon>
        <taxon>Muraenolepididae</taxon>
        <taxon>Muraenolepis</taxon>
    </lineage>
</organism>
<feature type="region of interest" description="Disordered" evidence="1">
    <location>
        <begin position="69"/>
        <end position="141"/>
    </location>
</feature>
<protein>
    <submittedName>
        <fullName evidence="2">Uncharacterized protein</fullName>
    </submittedName>
</protein>
<accession>A0A9Q0EPY8</accession>
<feature type="compositionally biased region" description="Low complexity" evidence="1">
    <location>
        <begin position="112"/>
        <end position="141"/>
    </location>
</feature>
<feature type="compositionally biased region" description="Pro residues" evidence="1">
    <location>
        <begin position="74"/>
        <end position="111"/>
    </location>
</feature>
<reference evidence="2" key="1">
    <citation type="submission" date="2022-07" db="EMBL/GenBank/DDBJ databases">
        <title>Chromosome-level genome of Muraenolepis orangiensis.</title>
        <authorList>
            <person name="Kim J."/>
        </authorList>
    </citation>
    <scope>NUCLEOTIDE SEQUENCE</scope>
    <source>
        <strain evidence="2">KU_S4_2022</strain>
        <tissue evidence="2">Muscle</tissue>
    </source>
</reference>
<keyword evidence="3" id="KW-1185">Reference proteome</keyword>
<evidence type="ECO:0000256" key="1">
    <source>
        <dbReference type="SAM" id="MobiDB-lite"/>
    </source>
</evidence>
<sequence>MEVECVERITGGTTAFAAQDRQDPRKIKHYRRAYGPLIIFAPAFFPSTADLSPNGLVAVPAALAIFITRTTTTTPPPSGPPPPPPPSGPPPPPPPSGPPPPPPPSEPPPTPILRTTTTTPTLGTTTHHTPTFRTTTTTPPS</sequence>
<gene>
    <name evidence="2" type="ORF">NHX12_021165</name>
</gene>